<reference evidence="2" key="1">
    <citation type="submission" date="2021-01" db="EMBL/GenBank/DDBJ databases">
        <title>Lacisediminihabitans sp. nov. strain G11-30, isolated from Antarctic Soil.</title>
        <authorList>
            <person name="Li J."/>
        </authorList>
    </citation>
    <scope>NUCLEOTIDE SEQUENCE</scope>
    <source>
        <strain evidence="2">G11-30</strain>
    </source>
</reference>
<dbReference type="Proteomes" id="UP000636458">
    <property type="component" value="Unassembled WGS sequence"/>
</dbReference>
<dbReference type="RefSeq" id="WP_200556784.1">
    <property type="nucleotide sequence ID" value="NZ_JAEPES010000004.1"/>
</dbReference>
<dbReference type="Gene3D" id="3.60.15.10">
    <property type="entry name" value="Ribonuclease Z/Hydroxyacylglutathione hydrolase-like"/>
    <property type="match status" value="1"/>
</dbReference>
<comment type="caution">
    <text evidence="2">The sequence shown here is derived from an EMBL/GenBank/DDBJ whole genome shotgun (WGS) entry which is preliminary data.</text>
</comment>
<dbReference type="PANTHER" id="PTHR36839:SF1">
    <property type="entry name" value="METALLO-BETA-LACTAMASE FAMILY PROTEIN (AFU_ORTHOLOGUE AFUA_5G12770)"/>
    <property type="match status" value="1"/>
</dbReference>
<dbReference type="SMART" id="SM00849">
    <property type="entry name" value="Lactamase_B"/>
    <property type="match status" value="1"/>
</dbReference>
<dbReference type="InterPro" id="IPR001279">
    <property type="entry name" value="Metallo-B-lactamas"/>
</dbReference>
<evidence type="ECO:0000313" key="3">
    <source>
        <dbReference type="Proteomes" id="UP000636458"/>
    </source>
</evidence>
<organism evidence="2 3">
    <name type="scientific">Lacisediminihabitans changchengi</name>
    <dbReference type="NCBI Taxonomy" id="2787634"/>
    <lineage>
        <taxon>Bacteria</taxon>
        <taxon>Bacillati</taxon>
        <taxon>Actinomycetota</taxon>
        <taxon>Actinomycetes</taxon>
        <taxon>Micrococcales</taxon>
        <taxon>Microbacteriaceae</taxon>
        <taxon>Lacisediminihabitans</taxon>
    </lineage>
</organism>
<feature type="domain" description="Metallo-beta-lactamase" evidence="1">
    <location>
        <begin position="74"/>
        <end position="226"/>
    </location>
</feature>
<dbReference type="SUPFAM" id="SSF56281">
    <property type="entry name" value="Metallo-hydrolase/oxidoreductase"/>
    <property type="match status" value="1"/>
</dbReference>
<name>A0A934SKX5_9MICO</name>
<dbReference type="PANTHER" id="PTHR36839">
    <property type="entry name" value="METALLO-BETA-LACTAMASE FAMILY PROTEIN (AFU_ORTHOLOGUE AFUA_5G12770)"/>
    <property type="match status" value="1"/>
</dbReference>
<dbReference type="Pfam" id="PF00753">
    <property type="entry name" value="Lactamase_B"/>
    <property type="match status" value="1"/>
</dbReference>
<dbReference type="EMBL" id="JAEPES010000004">
    <property type="protein sequence ID" value="MBK4348592.1"/>
    <property type="molecule type" value="Genomic_DNA"/>
</dbReference>
<protein>
    <submittedName>
        <fullName evidence="2">MBL fold metallo-hydrolase</fullName>
    </submittedName>
</protein>
<proteinExistence type="predicted"/>
<accession>A0A934SKX5</accession>
<keyword evidence="3" id="KW-1185">Reference proteome</keyword>
<dbReference type="AlphaFoldDB" id="A0A934SKX5"/>
<gene>
    <name evidence="2" type="ORF">IV501_13190</name>
</gene>
<evidence type="ECO:0000313" key="2">
    <source>
        <dbReference type="EMBL" id="MBK4348592.1"/>
    </source>
</evidence>
<evidence type="ECO:0000259" key="1">
    <source>
        <dbReference type="SMART" id="SM00849"/>
    </source>
</evidence>
<sequence>MPVWICAACAVEYPDTEKSPTACAICADERQFVPPSGQAWTTIERLRDRGTRLETHEVEPGLLGIRSDPGVGIGQQAMLVQTDAGSLLWDPIGFVDETAATLTGVVAIATSHPHMFGAQVEWSRALGGVPILVNAADRGWAQRDDPAIETWSGELDILPGVTLRTIGGHFPGSAVLHWDGGDGRGVVLAGDTFFPGPSERWVTFMRSFPNGIPLSAAVVERVAATVSEREFDRAYGNFGNAIRDGARAAVIRSAERYAAWVRGDHDDET</sequence>
<dbReference type="InterPro" id="IPR036866">
    <property type="entry name" value="RibonucZ/Hydroxyglut_hydro"/>
</dbReference>